<evidence type="ECO:0000313" key="4">
    <source>
        <dbReference type="Proteomes" id="UP000295361"/>
    </source>
</evidence>
<feature type="region of interest" description="Disordered" evidence="1">
    <location>
        <begin position="105"/>
        <end position="139"/>
    </location>
</feature>
<dbReference type="RefSeq" id="WP_133700935.1">
    <property type="nucleotide sequence ID" value="NZ_SNXS01000003.1"/>
</dbReference>
<accession>A0A4R6QNJ0</accession>
<dbReference type="OrthoDB" id="8536851at2"/>
<feature type="signal peptide" evidence="2">
    <location>
        <begin position="1"/>
        <end position="20"/>
    </location>
</feature>
<dbReference type="AlphaFoldDB" id="A0A4R6QNJ0"/>
<reference evidence="3 4" key="1">
    <citation type="submission" date="2019-03" db="EMBL/GenBank/DDBJ databases">
        <title>Genomic Encyclopedia of Type Strains, Phase IV (KMG-IV): sequencing the most valuable type-strain genomes for metagenomic binning, comparative biology and taxonomic classification.</title>
        <authorList>
            <person name="Goeker M."/>
        </authorList>
    </citation>
    <scope>NUCLEOTIDE SEQUENCE [LARGE SCALE GENOMIC DNA]</scope>
    <source>
        <strain evidence="3 4">DSM 16998</strain>
    </source>
</reference>
<evidence type="ECO:0000256" key="1">
    <source>
        <dbReference type="SAM" id="MobiDB-lite"/>
    </source>
</evidence>
<protein>
    <submittedName>
        <fullName evidence="3">Uncharacterized protein</fullName>
    </submittedName>
</protein>
<organism evidence="3 4">
    <name type="scientific">Roseateles toxinivorans</name>
    <dbReference type="NCBI Taxonomy" id="270368"/>
    <lineage>
        <taxon>Bacteria</taxon>
        <taxon>Pseudomonadati</taxon>
        <taxon>Pseudomonadota</taxon>
        <taxon>Betaproteobacteria</taxon>
        <taxon>Burkholderiales</taxon>
        <taxon>Sphaerotilaceae</taxon>
        <taxon>Roseateles</taxon>
    </lineage>
</organism>
<dbReference type="InParanoid" id="A0A4R6QNJ0"/>
<sequence>MKRSIALFLAVSAMATPVLAQVGVSVQINQPGVYGRINFGDAPPPMVVYPQPVIYAPTPVAVHQRPIYLYVPSGHQREWGRYCGRYSACGQPVYFVQERWVQEHARQARDDRGRGHGRGDRGRGHGDDDNRGRGHRGRD</sequence>
<dbReference type="Proteomes" id="UP000295361">
    <property type="component" value="Unassembled WGS sequence"/>
</dbReference>
<proteinExistence type="predicted"/>
<evidence type="ECO:0000313" key="3">
    <source>
        <dbReference type="EMBL" id="TDP71138.1"/>
    </source>
</evidence>
<keyword evidence="2" id="KW-0732">Signal</keyword>
<feature type="chain" id="PRO_5020882396" evidence="2">
    <location>
        <begin position="21"/>
        <end position="139"/>
    </location>
</feature>
<feature type="compositionally biased region" description="Basic and acidic residues" evidence="1">
    <location>
        <begin position="105"/>
        <end position="132"/>
    </location>
</feature>
<name>A0A4R6QNJ0_9BURK</name>
<evidence type="ECO:0000256" key="2">
    <source>
        <dbReference type="SAM" id="SignalP"/>
    </source>
</evidence>
<gene>
    <name evidence="3" type="ORF">DES47_103116</name>
</gene>
<dbReference type="EMBL" id="SNXS01000003">
    <property type="protein sequence ID" value="TDP71138.1"/>
    <property type="molecule type" value="Genomic_DNA"/>
</dbReference>
<comment type="caution">
    <text evidence="3">The sequence shown here is derived from an EMBL/GenBank/DDBJ whole genome shotgun (WGS) entry which is preliminary data.</text>
</comment>
<keyword evidence="4" id="KW-1185">Reference proteome</keyword>